<dbReference type="Gramene" id="AET1Gv20477100.17">
    <property type="protein sequence ID" value="AET1Gv20477100.17"/>
    <property type="gene ID" value="AET1Gv20477100"/>
</dbReference>
<proteinExistence type="predicted"/>
<evidence type="ECO:0000313" key="1">
    <source>
        <dbReference type="EnsemblPlants" id="AET1Gv20477100.17"/>
    </source>
</evidence>
<dbReference type="AlphaFoldDB" id="A0A452YN60"/>
<reference evidence="1" key="5">
    <citation type="journal article" date="2021" name="G3 (Bethesda)">
        <title>Aegilops tauschii genome assembly Aet v5.0 features greater sequence contiguity and improved annotation.</title>
        <authorList>
            <person name="Wang L."/>
            <person name="Zhu T."/>
            <person name="Rodriguez J.C."/>
            <person name="Deal K.R."/>
            <person name="Dubcovsky J."/>
            <person name="McGuire P.E."/>
            <person name="Lux T."/>
            <person name="Spannagl M."/>
            <person name="Mayer K.F.X."/>
            <person name="Baldrich P."/>
            <person name="Meyers B.C."/>
            <person name="Huo N."/>
            <person name="Gu Y.Q."/>
            <person name="Zhou H."/>
            <person name="Devos K.M."/>
            <person name="Bennetzen J.L."/>
            <person name="Unver T."/>
            <person name="Budak H."/>
            <person name="Gulick P.J."/>
            <person name="Galiba G."/>
            <person name="Kalapos B."/>
            <person name="Nelson D.R."/>
            <person name="Li P."/>
            <person name="You F.M."/>
            <person name="Luo M.C."/>
            <person name="Dvorak J."/>
        </authorList>
    </citation>
    <scope>NUCLEOTIDE SEQUENCE [LARGE SCALE GENOMIC DNA]</scope>
    <source>
        <strain evidence="1">cv. AL8/78</strain>
    </source>
</reference>
<dbReference type="EnsemblPlants" id="AET1Gv20477100.17">
    <property type="protein sequence ID" value="AET1Gv20477100.17"/>
    <property type="gene ID" value="AET1Gv20477100"/>
</dbReference>
<reference evidence="2" key="1">
    <citation type="journal article" date="2014" name="Science">
        <title>Ancient hybridizations among the ancestral genomes of bread wheat.</title>
        <authorList>
            <consortium name="International Wheat Genome Sequencing Consortium,"/>
            <person name="Marcussen T."/>
            <person name="Sandve S.R."/>
            <person name="Heier L."/>
            <person name="Spannagl M."/>
            <person name="Pfeifer M."/>
            <person name="Jakobsen K.S."/>
            <person name="Wulff B.B."/>
            <person name="Steuernagel B."/>
            <person name="Mayer K.F."/>
            <person name="Olsen O.A."/>
        </authorList>
    </citation>
    <scope>NUCLEOTIDE SEQUENCE [LARGE SCALE GENOMIC DNA]</scope>
    <source>
        <strain evidence="2">cv. AL8/78</strain>
    </source>
</reference>
<keyword evidence="2" id="KW-1185">Reference proteome</keyword>
<reference evidence="1" key="4">
    <citation type="submission" date="2019-03" db="UniProtKB">
        <authorList>
            <consortium name="EnsemblPlants"/>
        </authorList>
    </citation>
    <scope>IDENTIFICATION</scope>
</reference>
<protein>
    <submittedName>
        <fullName evidence="1">Uncharacterized protein</fullName>
    </submittedName>
</protein>
<name>A0A452YN60_AEGTS</name>
<reference evidence="1" key="3">
    <citation type="journal article" date="2017" name="Nature">
        <title>Genome sequence of the progenitor of the wheat D genome Aegilops tauschii.</title>
        <authorList>
            <person name="Luo M.C."/>
            <person name="Gu Y.Q."/>
            <person name="Puiu D."/>
            <person name="Wang H."/>
            <person name="Twardziok S.O."/>
            <person name="Deal K.R."/>
            <person name="Huo N."/>
            <person name="Zhu T."/>
            <person name="Wang L."/>
            <person name="Wang Y."/>
            <person name="McGuire P.E."/>
            <person name="Liu S."/>
            <person name="Long H."/>
            <person name="Ramasamy R.K."/>
            <person name="Rodriguez J.C."/>
            <person name="Van S.L."/>
            <person name="Yuan L."/>
            <person name="Wang Z."/>
            <person name="Xia Z."/>
            <person name="Xiao L."/>
            <person name="Anderson O.D."/>
            <person name="Ouyang S."/>
            <person name="Liang Y."/>
            <person name="Zimin A.V."/>
            <person name="Pertea G."/>
            <person name="Qi P."/>
            <person name="Bennetzen J.L."/>
            <person name="Dai X."/>
            <person name="Dawson M.W."/>
            <person name="Muller H.G."/>
            <person name="Kugler K."/>
            <person name="Rivarola-Duarte L."/>
            <person name="Spannagl M."/>
            <person name="Mayer K.F.X."/>
            <person name="Lu F.H."/>
            <person name="Bevan M.W."/>
            <person name="Leroy P."/>
            <person name="Li P."/>
            <person name="You F.M."/>
            <person name="Sun Q."/>
            <person name="Liu Z."/>
            <person name="Lyons E."/>
            <person name="Wicker T."/>
            <person name="Salzberg S.L."/>
            <person name="Devos K.M."/>
            <person name="Dvorak J."/>
        </authorList>
    </citation>
    <scope>NUCLEOTIDE SEQUENCE [LARGE SCALE GENOMIC DNA]</scope>
    <source>
        <strain evidence="1">cv. AL8/78</strain>
    </source>
</reference>
<reference evidence="2" key="2">
    <citation type="journal article" date="2017" name="Nat. Plants">
        <title>The Aegilops tauschii genome reveals multiple impacts of transposons.</title>
        <authorList>
            <person name="Zhao G."/>
            <person name="Zou C."/>
            <person name="Li K."/>
            <person name="Wang K."/>
            <person name="Li T."/>
            <person name="Gao L."/>
            <person name="Zhang X."/>
            <person name="Wang H."/>
            <person name="Yang Z."/>
            <person name="Liu X."/>
            <person name="Jiang W."/>
            <person name="Mao L."/>
            <person name="Kong X."/>
            <person name="Jiao Y."/>
            <person name="Jia J."/>
        </authorList>
    </citation>
    <scope>NUCLEOTIDE SEQUENCE [LARGE SCALE GENOMIC DNA]</scope>
    <source>
        <strain evidence="2">cv. AL8/78</strain>
    </source>
</reference>
<organism evidence="1 2">
    <name type="scientific">Aegilops tauschii subsp. strangulata</name>
    <name type="common">Goatgrass</name>
    <dbReference type="NCBI Taxonomy" id="200361"/>
    <lineage>
        <taxon>Eukaryota</taxon>
        <taxon>Viridiplantae</taxon>
        <taxon>Streptophyta</taxon>
        <taxon>Embryophyta</taxon>
        <taxon>Tracheophyta</taxon>
        <taxon>Spermatophyta</taxon>
        <taxon>Magnoliopsida</taxon>
        <taxon>Liliopsida</taxon>
        <taxon>Poales</taxon>
        <taxon>Poaceae</taxon>
        <taxon>BOP clade</taxon>
        <taxon>Pooideae</taxon>
        <taxon>Triticodae</taxon>
        <taxon>Triticeae</taxon>
        <taxon>Triticinae</taxon>
        <taxon>Aegilops</taxon>
    </lineage>
</organism>
<sequence>MIYRNNLCTPGLQIGQNGNIVCAPLRKLSSAGSNACRPVAPALAQNPDSARILMSSVVISGL</sequence>
<evidence type="ECO:0000313" key="2">
    <source>
        <dbReference type="Proteomes" id="UP000015105"/>
    </source>
</evidence>
<accession>A0A452YN60</accession>
<dbReference type="Proteomes" id="UP000015105">
    <property type="component" value="Chromosome 1D"/>
</dbReference>